<evidence type="ECO:0000256" key="1">
    <source>
        <dbReference type="SAM" id="MobiDB-lite"/>
    </source>
</evidence>
<dbReference type="OrthoDB" id="9762238at2"/>
<keyword evidence="4" id="KW-1185">Reference proteome</keyword>
<dbReference type="STRING" id="1121942.SAMN02745148_02839"/>
<evidence type="ECO:0000313" key="4">
    <source>
        <dbReference type="Proteomes" id="UP000184346"/>
    </source>
</evidence>
<accession>A0A1M5C8X7</accession>
<feature type="domain" description="YhdP central" evidence="2">
    <location>
        <begin position="1"/>
        <end position="1280"/>
    </location>
</feature>
<dbReference type="InterPro" id="IPR025263">
    <property type="entry name" value="YhdP_central"/>
</dbReference>
<feature type="region of interest" description="Disordered" evidence="1">
    <location>
        <begin position="554"/>
        <end position="578"/>
    </location>
</feature>
<dbReference type="PANTHER" id="PTHR38690:SF1">
    <property type="entry name" value="PROTEASE"/>
    <property type="match status" value="1"/>
</dbReference>
<gene>
    <name evidence="3" type="ORF">SAMN02745148_02839</name>
</gene>
<dbReference type="InterPro" id="IPR011836">
    <property type="entry name" value="YhdP"/>
</dbReference>
<dbReference type="RefSeq" id="WP_072824006.1">
    <property type="nucleotide sequence ID" value="NZ_FQUJ01000013.1"/>
</dbReference>
<dbReference type="PANTHER" id="PTHR38690">
    <property type="entry name" value="PROTEASE-RELATED"/>
    <property type="match status" value="1"/>
</dbReference>
<sequence>MSAYRIILRWALTLVAVGLVLVALLSGGLRLAISQIDLLRGELNERLTRQFDATMQLGELQGSVHGLDPALAIDDLHLASHIRPGSVPLLDIEHARARLDVLASLRAGYPVLADTRISRATLHLYQDDSGRWRWPEPADMPSELVPETDFEIETVDAAVGVLLRQQAVVDDLRLALHGIDGEVTLVAPRVLMTGDGKRAHLEGELFVEGEQARAIETVLEVLPGQRGLEDFNAALRARADLSVLSRLGAVLTGQQAAQVDSISGEAELWGRWHAGRLEDVRATLGIDRLALNGSGDPLVLNDIAAKAQWLRGERDDWQAWINSLSMTDDQGEPSPLPERLHAEGDNQGWQLNSTAFDLGLLSRWMQRLPLPEALQRTLDTLSPEGRVSGLAFGWRDGQWQARAALQGAAVSPWKGAPGGGPLDAWVQAQDGQGSVRFRGLADMTLAFPEVFADPLELSEARGEVDWVLDEGRLSVGGEDLNLTWRDARVEGGFRFVSPRRAPPELELSLDFRDVNAIDTPLVAWLPVKVLDAELLEWLSGGIAGRVPQGSFYLRQTLDDDPGQGSGEAGQDASVDDDEPFTGELRLALQVEEGRLPYDPEWPALENVGGELTLHDESLRASVTHAETHGLVSEGGEVSLEDERLTVQAPVGGSTQALLDFLAASPIEGSDVFAQWRSDGRVDGRVDLGVPMSDTDALELEVAARVDAPQLTFSEVDLSLGNLNGDLRYRHASGDDFLTGTLGARAFEGPLLADFDVGGDGIVLEGRALARGLLQWAGMSELESLLSGYFPYTARLDLAGERPRLSIDSNLQGLGIQLPAPFGKRQAEGVALQVDTIPGQRLSVVVADRMRLGWRSLDQDSSQGQVWLERWPETLRWPNGAGWQFVWQTPRIDIERWQSALAGLGAFDGDQSTAPRESLPSLRNVQIDTQCLLLEQRCLGSLQAALQPQPQGWRFDLGGSLVEGRGEYRPGQAQSLSLSLTRLALDSLIEETPPTSPELAEEIATTPDAVPLPSTLSLVPDGRITIDRILRKGRELGPLSAQWEASSQRLNVAPLSLRLGEVEVGGELTWESAGPQASLTRSRIALTGGDIGTLFESLDQPVALRSEETDVRTQLAWPGAPWQFALERSRGNIGATLRDGRFLTLDSSSAKLIGLLNIDNLLRRLRLDFTDVTGRGTAFDSVQGDATLYDGRLETRGPVEIDGPSTQFSLDGSVDLIHRQLDLSLGVTVPISQNLPLAAVLIGAPYVGGALFLADKMFGGWIDKVTRIYYRVQGSWASPRITVENAE</sequence>
<dbReference type="Pfam" id="PF13116">
    <property type="entry name" value="YhdP"/>
    <property type="match status" value="1"/>
</dbReference>
<proteinExistence type="predicted"/>
<name>A0A1M5C8X7_9GAMM</name>
<evidence type="ECO:0000313" key="3">
    <source>
        <dbReference type="EMBL" id="SHF51188.1"/>
    </source>
</evidence>
<protein>
    <submittedName>
        <fullName evidence="3">TIGR02099 family protein</fullName>
    </submittedName>
</protein>
<evidence type="ECO:0000259" key="2">
    <source>
        <dbReference type="Pfam" id="PF13116"/>
    </source>
</evidence>
<organism evidence="3 4">
    <name type="scientific">Modicisalibacter ilicicola DSM 19980</name>
    <dbReference type="NCBI Taxonomy" id="1121942"/>
    <lineage>
        <taxon>Bacteria</taxon>
        <taxon>Pseudomonadati</taxon>
        <taxon>Pseudomonadota</taxon>
        <taxon>Gammaproteobacteria</taxon>
        <taxon>Oceanospirillales</taxon>
        <taxon>Halomonadaceae</taxon>
        <taxon>Modicisalibacter</taxon>
    </lineage>
</organism>
<dbReference type="Proteomes" id="UP000184346">
    <property type="component" value="Unassembled WGS sequence"/>
</dbReference>
<reference evidence="3 4" key="1">
    <citation type="submission" date="2016-11" db="EMBL/GenBank/DDBJ databases">
        <authorList>
            <person name="Jaros S."/>
            <person name="Januszkiewicz K."/>
            <person name="Wedrychowicz H."/>
        </authorList>
    </citation>
    <scope>NUCLEOTIDE SEQUENCE [LARGE SCALE GENOMIC DNA]</scope>
    <source>
        <strain evidence="3 4">DSM 19980</strain>
    </source>
</reference>
<dbReference type="EMBL" id="FQUJ01000013">
    <property type="protein sequence ID" value="SHF51188.1"/>
    <property type="molecule type" value="Genomic_DNA"/>
</dbReference>